<name>A0A834KGG0_VESGE</name>
<feature type="region of interest" description="Disordered" evidence="1">
    <location>
        <begin position="143"/>
        <end position="197"/>
    </location>
</feature>
<organism evidence="2 3">
    <name type="scientific">Vespula germanica</name>
    <name type="common">German yellow jacket</name>
    <name type="synonym">Paravespula germanica</name>
    <dbReference type="NCBI Taxonomy" id="30212"/>
    <lineage>
        <taxon>Eukaryota</taxon>
        <taxon>Metazoa</taxon>
        <taxon>Ecdysozoa</taxon>
        <taxon>Arthropoda</taxon>
        <taxon>Hexapoda</taxon>
        <taxon>Insecta</taxon>
        <taxon>Pterygota</taxon>
        <taxon>Neoptera</taxon>
        <taxon>Endopterygota</taxon>
        <taxon>Hymenoptera</taxon>
        <taxon>Apocrita</taxon>
        <taxon>Aculeata</taxon>
        <taxon>Vespoidea</taxon>
        <taxon>Vespidae</taxon>
        <taxon>Vespinae</taxon>
        <taxon>Vespula</taxon>
    </lineage>
</organism>
<evidence type="ECO:0000313" key="2">
    <source>
        <dbReference type="EMBL" id="KAF7406162.1"/>
    </source>
</evidence>
<evidence type="ECO:0000256" key="1">
    <source>
        <dbReference type="SAM" id="MobiDB-lite"/>
    </source>
</evidence>
<keyword evidence="3" id="KW-1185">Reference proteome</keyword>
<dbReference type="AlphaFoldDB" id="A0A834KGG0"/>
<dbReference type="EMBL" id="JACSDZ010000004">
    <property type="protein sequence ID" value="KAF7406162.1"/>
    <property type="molecule type" value="Genomic_DNA"/>
</dbReference>
<sequence>MLINERGCRLAKSLASCVHDSQSTVVFMRPALTKEKRPSSSTVLCKPPLVTMEIVEWIRHWDVLERYLVPRRLHLYELRRKEPLYNPRWPPRRRGLLLANTRQEAPPWFTARDGMIYWDFLFRCFRSLIHLARTSLDSARADVNERGNNGELTKRDFGSPRKKKKKKKKKEKKKKEEEKKKKKQENKRCGLGVSGPREFLGGVYELKIRLKKGETRTDDKGRMLEIARAFPMETNDSNKFNDS</sequence>
<comment type="caution">
    <text evidence="2">The sequence shown here is derived from an EMBL/GenBank/DDBJ whole genome shotgun (WGS) entry which is preliminary data.</text>
</comment>
<accession>A0A834KGG0</accession>
<feature type="compositionally biased region" description="Basic residues" evidence="1">
    <location>
        <begin position="160"/>
        <end position="173"/>
    </location>
</feature>
<dbReference type="Proteomes" id="UP000617340">
    <property type="component" value="Unassembled WGS sequence"/>
</dbReference>
<reference evidence="2" key="1">
    <citation type="journal article" date="2020" name="G3 (Bethesda)">
        <title>High-Quality Assemblies for Three Invasive Social Wasps from the &lt;i&gt;Vespula&lt;/i&gt; Genus.</title>
        <authorList>
            <person name="Harrop T.W.R."/>
            <person name="Guhlin J."/>
            <person name="McLaughlin G.M."/>
            <person name="Permina E."/>
            <person name="Stockwell P."/>
            <person name="Gilligan J."/>
            <person name="Le Lec M.F."/>
            <person name="Gruber M.A.M."/>
            <person name="Quinn O."/>
            <person name="Lovegrove M."/>
            <person name="Duncan E.J."/>
            <person name="Remnant E.J."/>
            <person name="Van Eeckhoven J."/>
            <person name="Graham B."/>
            <person name="Knapp R.A."/>
            <person name="Langford K.W."/>
            <person name="Kronenberg Z."/>
            <person name="Press M.O."/>
            <person name="Eacker S.M."/>
            <person name="Wilson-Rankin E.E."/>
            <person name="Purcell J."/>
            <person name="Lester P.J."/>
            <person name="Dearden P.K."/>
        </authorList>
    </citation>
    <scope>NUCLEOTIDE SEQUENCE</scope>
    <source>
        <strain evidence="2">Linc-1</strain>
    </source>
</reference>
<gene>
    <name evidence="2" type="ORF">HZH68_005531</name>
</gene>
<evidence type="ECO:0000313" key="3">
    <source>
        <dbReference type="Proteomes" id="UP000617340"/>
    </source>
</evidence>
<proteinExistence type="predicted"/>
<protein>
    <submittedName>
        <fullName evidence="2">Uncharacterized protein</fullName>
    </submittedName>
</protein>